<dbReference type="Pfam" id="PF00155">
    <property type="entry name" value="Aminotran_1_2"/>
    <property type="match status" value="1"/>
</dbReference>
<feature type="non-terminal residue" evidence="5">
    <location>
        <position position="1"/>
    </location>
</feature>
<dbReference type="CDD" id="cd00609">
    <property type="entry name" value="AAT_like"/>
    <property type="match status" value="1"/>
</dbReference>
<dbReference type="InterPro" id="IPR004838">
    <property type="entry name" value="NHTrfase_class1_PyrdxlP-BS"/>
</dbReference>
<keyword evidence="3" id="KW-0808">Transferase</keyword>
<proteinExistence type="predicted"/>
<accession>A0A382C4P6</accession>
<dbReference type="EMBL" id="UINC01032549">
    <property type="protein sequence ID" value="SVB20397.1"/>
    <property type="molecule type" value="Genomic_DNA"/>
</dbReference>
<comment type="cofactor">
    <cofactor evidence="1">
        <name>pyridoxal 5'-phosphate</name>
        <dbReference type="ChEBI" id="CHEBI:597326"/>
    </cofactor>
</comment>
<dbReference type="GO" id="GO:0030170">
    <property type="term" value="F:pyridoxal phosphate binding"/>
    <property type="evidence" value="ECO:0007669"/>
    <property type="project" value="InterPro"/>
</dbReference>
<gene>
    <name evidence="5" type="ORF">METZ01_LOCUS173251</name>
</gene>
<dbReference type="PANTHER" id="PTHR42832:SF3">
    <property type="entry name" value="L-GLUTAMINE--4-(METHYLSULFANYL)-2-OXOBUTANOATE AMINOTRANSFERASE"/>
    <property type="match status" value="1"/>
</dbReference>
<evidence type="ECO:0000256" key="3">
    <source>
        <dbReference type="ARBA" id="ARBA00022679"/>
    </source>
</evidence>
<dbReference type="GO" id="GO:0008483">
    <property type="term" value="F:transaminase activity"/>
    <property type="evidence" value="ECO:0007669"/>
    <property type="project" value="UniProtKB-KW"/>
</dbReference>
<keyword evidence="2" id="KW-0032">Aminotransferase</keyword>
<sequence length="375" mass="40027">VNPFSEPKGFVPPPYPFDVPADVIETASAIDGGAVDLSRGVPCDPVPDVVAAALAEPDSARPYPPSVGTPDLLDAVAGWCYRRLGVDLEQTQIGACVGTKELVTGLPHLLRLRNHERDTVLYPAVSYPSYEMGAVLAGCRAVPVPQTVDWRIDLSAIDEADAKRALCLWVNTPGNPAGALDDLGAAADWGRARGVPVVSDECYVEFTWDEPSRSVLQYGTEGVLAVHSLSKRSNLAGLRVGFYAGDTDLTWYLRETRRHQGFLIPGPAQVAGAAALRDQAHVDLQADRYRRRLRTLIEVLAALGLEAAMPEGGFYLWVVAPDDDEMALVRRLASHLGVLTSPGTTFGSGGAGHVRIAAVVPDDHLAVVRARAGLS</sequence>
<evidence type="ECO:0000313" key="5">
    <source>
        <dbReference type="EMBL" id="SVB20397.1"/>
    </source>
</evidence>
<dbReference type="PANTHER" id="PTHR42832">
    <property type="entry name" value="AMINO ACID AMINOTRANSFERASE"/>
    <property type="match status" value="1"/>
</dbReference>
<organism evidence="5">
    <name type="scientific">marine metagenome</name>
    <dbReference type="NCBI Taxonomy" id="408172"/>
    <lineage>
        <taxon>unclassified sequences</taxon>
        <taxon>metagenomes</taxon>
        <taxon>ecological metagenomes</taxon>
    </lineage>
</organism>
<dbReference type="Gene3D" id="3.90.1150.10">
    <property type="entry name" value="Aspartate Aminotransferase, domain 1"/>
    <property type="match status" value="1"/>
</dbReference>
<dbReference type="PROSITE" id="PS00105">
    <property type="entry name" value="AA_TRANSFER_CLASS_1"/>
    <property type="match status" value="1"/>
</dbReference>
<reference evidence="5" key="1">
    <citation type="submission" date="2018-05" db="EMBL/GenBank/DDBJ databases">
        <authorList>
            <person name="Lanie J.A."/>
            <person name="Ng W.-L."/>
            <person name="Kazmierczak K.M."/>
            <person name="Andrzejewski T.M."/>
            <person name="Davidsen T.M."/>
            <person name="Wayne K.J."/>
            <person name="Tettelin H."/>
            <person name="Glass J.I."/>
            <person name="Rusch D."/>
            <person name="Podicherti R."/>
            <person name="Tsui H.-C.T."/>
            <person name="Winkler M.E."/>
        </authorList>
    </citation>
    <scope>NUCLEOTIDE SEQUENCE</scope>
</reference>
<dbReference type="InterPro" id="IPR015421">
    <property type="entry name" value="PyrdxlP-dep_Trfase_major"/>
</dbReference>
<evidence type="ECO:0000256" key="2">
    <source>
        <dbReference type="ARBA" id="ARBA00022576"/>
    </source>
</evidence>
<dbReference type="InterPro" id="IPR004839">
    <property type="entry name" value="Aminotransferase_I/II_large"/>
</dbReference>
<protein>
    <recommendedName>
        <fullName evidence="4">Aminotransferase class I/classII large domain-containing protein</fullName>
    </recommendedName>
</protein>
<dbReference type="AlphaFoldDB" id="A0A382C4P6"/>
<dbReference type="InterPro" id="IPR050881">
    <property type="entry name" value="LL-DAP_aminotransferase"/>
</dbReference>
<dbReference type="InterPro" id="IPR015422">
    <property type="entry name" value="PyrdxlP-dep_Trfase_small"/>
</dbReference>
<evidence type="ECO:0000259" key="4">
    <source>
        <dbReference type="Pfam" id="PF00155"/>
    </source>
</evidence>
<dbReference type="Gene3D" id="3.40.640.10">
    <property type="entry name" value="Type I PLP-dependent aspartate aminotransferase-like (Major domain)"/>
    <property type="match status" value="1"/>
</dbReference>
<name>A0A382C4P6_9ZZZZ</name>
<dbReference type="InterPro" id="IPR015424">
    <property type="entry name" value="PyrdxlP-dep_Trfase"/>
</dbReference>
<feature type="domain" description="Aminotransferase class I/classII large" evidence="4">
    <location>
        <begin position="35"/>
        <end position="365"/>
    </location>
</feature>
<dbReference type="SUPFAM" id="SSF53383">
    <property type="entry name" value="PLP-dependent transferases"/>
    <property type="match status" value="1"/>
</dbReference>
<evidence type="ECO:0000256" key="1">
    <source>
        <dbReference type="ARBA" id="ARBA00001933"/>
    </source>
</evidence>